<keyword evidence="5" id="KW-1185">Reference proteome</keyword>
<dbReference type="InterPro" id="IPR023343">
    <property type="entry name" value="Penicillin_amidase_dom1"/>
</dbReference>
<dbReference type="InterPro" id="IPR002692">
    <property type="entry name" value="S45"/>
</dbReference>
<name>A0A7R7DQ09_9ACTN</name>
<feature type="chain" id="PRO_5031564502" evidence="3">
    <location>
        <begin position="33"/>
        <end position="949"/>
    </location>
</feature>
<evidence type="ECO:0000313" key="5">
    <source>
        <dbReference type="Proteomes" id="UP000611640"/>
    </source>
</evidence>
<dbReference type="GO" id="GO:0016811">
    <property type="term" value="F:hydrolase activity, acting on carbon-nitrogen (but not peptide) bonds, in linear amides"/>
    <property type="evidence" value="ECO:0007669"/>
    <property type="project" value="InterPro"/>
</dbReference>
<evidence type="ECO:0000313" key="4">
    <source>
        <dbReference type="EMBL" id="BCJ35784.1"/>
    </source>
</evidence>
<proteinExistence type="inferred from homology"/>
<evidence type="ECO:0000256" key="1">
    <source>
        <dbReference type="ARBA" id="ARBA00006586"/>
    </source>
</evidence>
<dbReference type="Proteomes" id="UP000611640">
    <property type="component" value="Chromosome"/>
</dbReference>
<dbReference type="InterPro" id="IPR029055">
    <property type="entry name" value="Ntn_hydrolases_N"/>
</dbReference>
<feature type="signal peptide" evidence="3">
    <location>
        <begin position="1"/>
        <end position="32"/>
    </location>
</feature>
<comment type="similarity">
    <text evidence="1">Belongs to the peptidase S45 family.</text>
</comment>
<evidence type="ECO:0000256" key="2">
    <source>
        <dbReference type="SAM" id="MobiDB-lite"/>
    </source>
</evidence>
<dbReference type="RefSeq" id="WP_203962260.1">
    <property type="nucleotide sequence ID" value="NZ_AP023355.1"/>
</dbReference>
<dbReference type="PANTHER" id="PTHR34218:SF4">
    <property type="entry name" value="ACYL-HOMOSERINE LACTONE ACYLASE QUIP"/>
    <property type="match status" value="1"/>
</dbReference>
<accession>A0A7R7DQ09</accession>
<dbReference type="EMBL" id="AP023355">
    <property type="protein sequence ID" value="BCJ35784.1"/>
    <property type="molecule type" value="Genomic_DNA"/>
</dbReference>
<keyword evidence="3" id="KW-0732">Signal</keyword>
<dbReference type="GO" id="GO:0017000">
    <property type="term" value="P:antibiotic biosynthetic process"/>
    <property type="evidence" value="ECO:0007669"/>
    <property type="project" value="InterPro"/>
</dbReference>
<dbReference type="PANTHER" id="PTHR34218">
    <property type="entry name" value="PEPTIDASE S45 PENICILLIN AMIDASE"/>
    <property type="match status" value="1"/>
</dbReference>
<dbReference type="KEGG" id="atl:Athai_32870"/>
<feature type="region of interest" description="Disordered" evidence="2">
    <location>
        <begin position="817"/>
        <end position="838"/>
    </location>
</feature>
<sequence>MIRIRPSTRRTVSLVGALGCLAALLVAGPASARSDSPADSVTDYCQGHCNDILPPGENGNATLAQILLNRTLGTRPKHTADQLGKYADLVDGYQQLTDDKLGSYFDDSSLGVPDDQVASSIQPRDDVTIVRDKATGVPHVYGSTRAGTEYGAGYAAAQDRLWLMDLFRHVGRGELTGFAGGAPGNRALEQQFWRQAPYTEQDLQDQVDRVASSGARGAQALRDVTNYVDGVNAYIDKAYSSRTFPGEYDLTGHVDPITNAGGIDHFKPTDLVAIAAVIGALFGSGGGNEVTNALAKQAFDAKYGMARGDAMWQAFREQNDPEAVLTVHDGQKFPYGGAGADAPSVAMPDPGSVTPEQLVYDPTGSAGSSAVSKAAAAPKKYSSVAGMYNHGVLPADLLNSPKRGMSNALVVSAAHAEGGHPVAVFGPQTGYYAPQLLMLEELEGPGISARGAAFAGLSFYVELGRGQDYSWSATSAGQDITDTYAVPLCNADGSPATKASQSYLYHGKCTAMQRLERDDAWSPTLADQTAKGSYKLVMYRTKYGLVQSRATVDGKPVVFTTLRSSYRHEVDSIIGFQEFNDPGAIHSATDFQHAAADVNYTFNWFYVDSTDTAYFNSGDNPVRPSTVDFDLPTRAEPQYEWVDFDPSDNTAKYTPFAAHPQSRNQDYYVSWNNKQALDYSTSGPGDGPVHRANLLDDRVRALVDSGQKVTRADLTKAMEDAANADLRGEDVLPLALQVIDTAPVTDPDLAKVVDALKAWQQAGSHRVSASAGDKSYVDADTIRIMDAWWPLLVSAEFRPDMGDSLYAAQAAALQINESPSGGQNGDTGGGSSVNESQGHKGSSFQYGWWGYVHKDLRSVLGKPVSGGLGATFCGGGDLAQCRTALLTSLRQAAAEPADQVYPGDDSCDAGDQWCADSIIQHPLGGVTDPTIGWQNRPTYQQVVQYQSHR</sequence>
<feature type="compositionally biased region" description="Gly residues" evidence="2">
    <location>
        <begin position="822"/>
        <end position="831"/>
    </location>
</feature>
<dbReference type="Pfam" id="PF01804">
    <property type="entry name" value="Penicil_amidase"/>
    <property type="match status" value="1"/>
</dbReference>
<protein>
    <submittedName>
        <fullName evidence="4">Penicillin acylase</fullName>
    </submittedName>
</protein>
<dbReference type="Gene3D" id="3.60.20.10">
    <property type="entry name" value="Glutamine Phosphoribosylpyrophosphate, subunit 1, domain 1"/>
    <property type="match status" value="2"/>
</dbReference>
<organism evidence="4 5">
    <name type="scientific">Actinocatenispora thailandica</name>
    <dbReference type="NCBI Taxonomy" id="227318"/>
    <lineage>
        <taxon>Bacteria</taxon>
        <taxon>Bacillati</taxon>
        <taxon>Actinomycetota</taxon>
        <taxon>Actinomycetes</taxon>
        <taxon>Micromonosporales</taxon>
        <taxon>Micromonosporaceae</taxon>
        <taxon>Actinocatenispora</taxon>
    </lineage>
</organism>
<dbReference type="AlphaFoldDB" id="A0A7R7DQ09"/>
<evidence type="ECO:0000256" key="3">
    <source>
        <dbReference type="SAM" id="SignalP"/>
    </source>
</evidence>
<dbReference type="Gene3D" id="1.10.439.10">
    <property type="entry name" value="Penicillin Amidohydrolase, domain 1"/>
    <property type="match status" value="1"/>
</dbReference>
<dbReference type="SUPFAM" id="SSF56235">
    <property type="entry name" value="N-terminal nucleophile aminohydrolases (Ntn hydrolases)"/>
    <property type="match status" value="1"/>
</dbReference>
<reference evidence="4 5" key="1">
    <citation type="submission" date="2020-08" db="EMBL/GenBank/DDBJ databases">
        <title>Whole genome shotgun sequence of Actinocatenispora thailandica NBRC 105041.</title>
        <authorList>
            <person name="Komaki H."/>
            <person name="Tamura T."/>
        </authorList>
    </citation>
    <scope>NUCLEOTIDE SEQUENCE [LARGE SCALE GENOMIC DNA]</scope>
    <source>
        <strain evidence="4 5">NBRC 105041</strain>
    </source>
</reference>
<gene>
    <name evidence="4" type="ORF">Athai_32870</name>
</gene>